<accession>A0ABR7IDK5</accession>
<gene>
    <name evidence="2" type="ORF">H8Z82_00095</name>
</gene>
<dbReference type="EMBL" id="JACOQG010000001">
    <property type="protein sequence ID" value="MBC5778090.1"/>
    <property type="molecule type" value="Genomic_DNA"/>
</dbReference>
<organism evidence="2 3">
    <name type="scientific">Blautia difficilis</name>
    <dbReference type="NCBI Taxonomy" id="2763027"/>
    <lineage>
        <taxon>Bacteria</taxon>
        <taxon>Bacillati</taxon>
        <taxon>Bacillota</taxon>
        <taxon>Clostridia</taxon>
        <taxon>Lachnospirales</taxon>
        <taxon>Lachnospiraceae</taxon>
        <taxon>Blautia</taxon>
    </lineage>
</organism>
<name>A0ABR7IDK5_9FIRM</name>
<dbReference type="Pfam" id="PF13581">
    <property type="entry name" value="HATPase_c_2"/>
    <property type="match status" value="1"/>
</dbReference>
<dbReference type="CDD" id="cd16936">
    <property type="entry name" value="HATPase_RsbW-like"/>
    <property type="match status" value="1"/>
</dbReference>
<dbReference type="GO" id="GO:0005524">
    <property type="term" value="F:ATP binding"/>
    <property type="evidence" value="ECO:0007669"/>
    <property type="project" value="UniProtKB-KW"/>
</dbReference>
<keyword evidence="2" id="KW-0067">ATP-binding</keyword>
<dbReference type="Gene3D" id="3.30.565.10">
    <property type="entry name" value="Histidine kinase-like ATPase, C-terminal domain"/>
    <property type="match status" value="1"/>
</dbReference>
<keyword evidence="3" id="KW-1185">Reference proteome</keyword>
<dbReference type="SUPFAM" id="SSF55874">
    <property type="entry name" value="ATPase domain of HSP90 chaperone/DNA topoisomerase II/histidine kinase"/>
    <property type="match status" value="1"/>
</dbReference>
<evidence type="ECO:0000259" key="1">
    <source>
        <dbReference type="Pfam" id="PF13581"/>
    </source>
</evidence>
<reference evidence="2 3" key="1">
    <citation type="submission" date="2020-08" db="EMBL/GenBank/DDBJ databases">
        <title>Genome public.</title>
        <authorList>
            <person name="Liu C."/>
            <person name="Sun Q."/>
        </authorList>
    </citation>
    <scope>NUCLEOTIDE SEQUENCE [LARGE SCALE GENOMIC DNA]</scope>
    <source>
        <strain evidence="2 3">M29</strain>
    </source>
</reference>
<sequence>MGIPAATQQEQYLELSCNLAELGKIKDCIFQIACKSNQEINKKIYLACEEIFVNIVSYSGADHARFFCSRNADKITVIFTDNGRLFNPLESRPEKDFNDFDEGGMGIMLVKELCSAISYSNADGKNNLRMEFTDY</sequence>
<protein>
    <submittedName>
        <fullName evidence="2">ATP-binding protein</fullName>
    </submittedName>
</protein>
<feature type="domain" description="Histidine kinase/HSP90-like ATPase" evidence="1">
    <location>
        <begin position="38"/>
        <end position="131"/>
    </location>
</feature>
<keyword evidence="2" id="KW-0547">Nucleotide-binding</keyword>
<dbReference type="Proteomes" id="UP000649826">
    <property type="component" value="Unassembled WGS sequence"/>
</dbReference>
<dbReference type="InterPro" id="IPR036890">
    <property type="entry name" value="HATPase_C_sf"/>
</dbReference>
<evidence type="ECO:0000313" key="2">
    <source>
        <dbReference type="EMBL" id="MBC5778090.1"/>
    </source>
</evidence>
<comment type="caution">
    <text evidence="2">The sequence shown here is derived from an EMBL/GenBank/DDBJ whole genome shotgun (WGS) entry which is preliminary data.</text>
</comment>
<dbReference type="InterPro" id="IPR003594">
    <property type="entry name" value="HATPase_dom"/>
</dbReference>
<proteinExistence type="predicted"/>
<evidence type="ECO:0000313" key="3">
    <source>
        <dbReference type="Proteomes" id="UP000649826"/>
    </source>
</evidence>